<keyword evidence="2" id="KW-1185">Reference proteome</keyword>
<name>A0ABU9FH77_LACJE</name>
<organism evidence="1 2">
    <name type="scientific">Lactobacillus jensenii</name>
    <dbReference type="NCBI Taxonomy" id="109790"/>
    <lineage>
        <taxon>Bacteria</taxon>
        <taxon>Bacillati</taxon>
        <taxon>Bacillota</taxon>
        <taxon>Bacilli</taxon>
        <taxon>Lactobacillales</taxon>
        <taxon>Lactobacillaceae</taxon>
        <taxon>Lactobacillus</taxon>
    </lineage>
</organism>
<gene>
    <name evidence="1" type="ORF">AAC431_03220</name>
</gene>
<proteinExistence type="predicted"/>
<evidence type="ECO:0000313" key="2">
    <source>
        <dbReference type="Proteomes" id="UP001385848"/>
    </source>
</evidence>
<sequence length="74" mass="8768">MKKTAAEYQKEYRKRLKERAAAGDKHALQVIETERANKRFRGAKNFIKNHATVAQARELRELTLDREKELKEKK</sequence>
<comment type="caution">
    <text evidence="1">The sequence shown here is derived from an EMBL/GenBank/DDBJ whole genome shotgun (WGS) entry which is preliminary data.</text>
</comment>
<dbReference type="EMBL" id="JBBVUL010000005">
    <property type="protein sequence ID" value="MEL0564935.1"/>
    <property type="molecule type" value="Genomic_DNA"/>
</dbReference>
<protein>
    <submittedName>
        <fullName evidence="1">Uncharacterized protein</fullName>
    </submittedName>
</protein>
<dbReference type="Proteomes" id="UP001385848">
    <property type="component" value="Unassembled WGS sequence"/>
</dbReference>
<dbReference type="RefSeq" id="WP_101850286.1">
    <property type="nucleotide sequence ID" value="NZ_CATOVC010000001.1"/>
</dbReference>
<evidence type="ECO:0000313" key="1">
    <source>
        <dbReference type="EMBL" id="MEL0564935.1"/>
    </source>
</evidence>
<accession>A0ABU9FH77</accession>
<reference evidence="1 2" key="1">
    <citation type="submission" date="2024-04" db="EMBL/GenBank/DDBJ databases">
        <title>Three lactobacilli isolated from voided urine samples from females with type 2 diabetes.</title>
        <authorList>
            <person name="Kula A."/>
            <person name="Stegman N."/>
            <person name="Putonti C."/>
        </authorList>
    </citation>
    <scope>NUCLEOTIDE SEQUENCE [LARGE SCALE GENOMIC DNA]</scope>
    <source>
        <strain evidence="1 2">1855</strain>
    </source>
</reference>